<evidence type="ECO:0000256" key="1">
    <source>
        <dbReference type="ARBA" id="ARBA00023125"/>
    </source>
</evidence>
<evidence type="ECO:0000313" key="4">
    <source>
        <dbReference type="Proteomes" id="UP000004367"/>
    </source>
</evidence>
<dbReference type="Gene3D" id="1.10.260.40">
    <property type="entry name" value="lambda repressor-like DNA-binding domains"/>
    <property type="match status" value="1"/>
</dbReference>
<reference evidence="3 4" key="1">
    <citation type="submission" date="2012-02" db="EMBL/GenBank/DDBJ databases">
        <title>Whole genome shotgun sequence of Mobilicoccus pelagius NBRC 104925.</title>
        <authorList>
            <person name="Yoshida Y."/>
            <person name="Hosoyama A."/>
            <person name="Tsuchikane K."/>
            <person name="Katsumata H."/>
            <person name="Yamazaki S."/>
            <person name="Fujita N."/>
        </authorList>
    </citation>
    <scope>NUCLEOTIDE SEQUENCE [LARGE SCALE GENOMIC DNA]</scope>
    <source>
        <strain evidence="3 4">NBRC 104925</strain>
    </source>
</reference>
<evidence type="ECO:0000259" key="2">
    <source>
        <dbReference type="PROSITE" id="PS50943"/>
    </source>
</evidence>
<dbReference type="Pfam" id="PF01381">
    <property type="entry name" value="HTH_3"/>
    <property type="match status" value="1"/>
</dbReference>
<dbReference type="InterPro" id="IPR001387">
    <property type="entry name" value="Cro/C1-type_HTH"/>
</dbReference>
<dbReference type="STRING" id="1089455.MOPEL_001_00030"/>
<dbReference type="Proteomes" id="UP000004367">
    <property type="component" value="Unassembled WGS sequence"/>
</dbReference>
<feature type="domain" description="HTH cro/C1-type" evidence="2">
    <location>
        <begin position="1"/>
        <end position="55"/>
    </location>
</feature>
<dbReference type="PROSITE" id="PS50943">
    <property type="entry name" value="HTH_CROC1"/>
    <property type="match status" value="1"/>
</dbReference>
<dbReference type="PANTHER" id="PTHR46558">
    <property type="entry name" value="TRACRIPTIONAL REGULATORY PROTEIN-RELATED-RELATED"/>
    <property type="match status" value="1"/>
</dbReference>
<protein>
    <submittedName>
        <fullName evidence="3">Putative Xre family DNA-binding protein</fullName>
    </submittedName>
</protein>
<dbReference type="SMART" id="SM00530">
    <property type="entry name" value="HTH_XRE"/>
    <property type="match status" value="1"/>
</dbReference>
<comment type="caution">
    <text evidence="3">The sequence shown here is derived from an EMBL/GenBank/DDBJ whole genome shotgun (WGS) entry which is preliminary data.</text>
</comment>
<dbReference type="AlphaFoldDB" id="H5UMC7"/>
<organism evidence="3 4">
    <name type="scientific">Mobilicoccus pelagius NBRC 104925</name>
    <dbReference type="NCBI Taxonomy" id="1089455"/>
    <lineage>
        <taxon>Bacteria</taxon>
        <taxon>Bacillati</taxon>
        <taxon>Actinomycetota</taxon>
        <taxon>Actinomycetes</taxon>
        <taxon>Micrococcales</taxon>
        <taxon>Dermatophilaceae</taxon>
        <taxon>Mobilicoccus</taxon>
    </lineage>
</organism>
<name>H5UMC7_9MICO</name>
<dbReference type="PANTHER" id="PTHR46558:SF4">
    <property type="entry name" value="DNA-BIDING PHAGE PROTEIN"/>
    <property type="match status" value="1"/>
</dbReference>
<gene>
    <name evidence="3" type="ORF">MOPEL_001_00030</name>
</gene>
<dbReference type="eggNOG" id="COG1476">
    <property type="taxonomic scope" value="Bacteria"/>
</dbReference>
<proteinExistence type="predicted"/>
<keyword evidence="4" id="KW-1185">Reference proteome</keyword>
<evidence type="ECO:0000313" key="3">
    <source>
        <dbReference type="EMBL" id="GAB46885.1"/>
    </source>
</evidence>
<dbReference type="CDD" id="cd00093">
    <property type="entry name" value="HTH_XRE"/>
    <property type="match status" value="1"/>
</dbReference>
<keyword evidence="1 3" id="KW-0238">DNA-binding</keyword>
<dbReference type="InterPro" id="IPR010982">
    <property type="entry name" value="Lambda_DNA-bd_dom_sf"/>
</dbReference>
<dbReference type="SUPFAM" id="SSF47413">
    <property type="entry name" value="lambda repressor-like DNA-binding domains"/>
    <property type="match status" value="1"/>
</dbReference>
<dbReference type="RefSeq" id="WP_009480819.1">
    <property type="nucleotide sequence ID" value="NZ_BAFE01000001.1"/>
</dbReference>
<dbReference type="GO" id="GO:0003677">
    <property type="term" value="F:DNA binding"/>
    <property type="evidence" value="ECO:0007669"/>
    <property type="project" value="UniProtKB-KW"/>
</dbReference>
<accession>H5UMC7</accession>
<sequence>MRVLRVEAGMSRAELAALLGVNPQTVGALERGDHYPSLDLAMSVCEVFDVPIEAAFARRPFESIAAGYRRAGASANGEEALA</sequence>
<dbReference type="EMBL" id="BAFE01000001">
    <property type="protein sequence ID" value="GAB46885.1"/>
    <property type="molecule type" value="Genomic_DNA"/>
</dbReference>